<dbReference type="EMBL" id="BDQI01000034">
    <property type="protein sequence ID" value="GAX57327.1"/>
    <property type="molecule type" value="Genomic_DNA"/>
</dbReference>
<sequence length="445" mass="46803">MTPSLTAARPRLSVKGPARPWFRLDRHAGVRPSLPAGIQAMLQNGMLDRVFRDALVPNFLFPQIADAEPWMGGLGDTKTFTRKGLLAPVTTPVTGSDPSAATYSIEQWSVTMDQYANSMDTNMLGSSMALASKFLADVENLGINAGQTINQVARNKLFKAYAGGRTWCTTAGSSDTSIIVNSTDGFETVMVNGVPTAVSASNPLTVSIAGTGNTVTGVNLGTKTLTLGTARVDVAGDYVVAANAPISVRATGNSAYDLTGSNTVTFANFRAAVARLRKMAVPTVGGYYVAHIDPDTEAQLFADSDFKQALQGRIDSPIYRDLSIGRFAGIDWVRNLEAPTIANGGSAGTLLVHRPIVLGANALMAAPFEGTNSLLAGTGVEDVPEIRTIQAAPAVDVTLLVRPAQDRLQQVISSTWSWVGDFGVPSDAGTGDAALYKRGVVIEHA</sequence>
<accession>A0A250VSZ2</accession>
<dbReference type="Proteomes" id="UP000217446">
    <property type="component" value="Unassembled WGS sequence"/>
</dbReference>
<comment type="caution">
    <text evidence="1">The sequence shown here is derived from an EMBL/GenBank/DDBJ whole genome shotgun (WGS) entry which is preliminary data.</text>
</comment>
<evidence type="ECO:0000313" key="1">
    <source>
        <dbReference type="EMBL" id="GAX57327.1"/>
    </source>
</evidence>
<dbReference type="RefSeq" id="WP_067382907.1">
    <property type="nucleotide sequence ID" value="NZ_BDQI01000034.1"/>
</dbReference>
<protein>
    <submittedName>
        <fullName evidence="1">Uncharacterized protein</fullName>
    </submittedName>
</protein>
<gene>
    <name evidence="1" type="ORF">SO3561_08897</name>
</gene>
<dbReference type="AlphaFoldDB" id="A0A250VSZ2"/>
<proteinExistence type="predicted"/>
<keyword evidence="2" id="KW-1185">Reference proteome</keyword>
<dbReference type="STRING" id="1963.AQJ27_44845"/>
<evidence type="ECO:0000313" key="2">
    <source>
        <dbReference type="Proteomes" id="UP000217446"/>
    </source>
</evidence>
<reference evidence="2" key="1">
    <citation type="submission" date="2017-05" db="EMBL/GenBank/DDBJ databases">
        <title>Streptomyces olivochromogenes NBRC 3561 whole genome shotgun sequence.</title>
        <authorList>
            <person name="Dohra H."/>
            <person name="Kodani S."/>
        </authorList>
    </citation>
    <scope>NUCLEOTIDE SEQUENCE [LARGE SCALE GENOMIC DNA]</scope>
    <source>
        <strain evidence="2">NBRC 3561</strain>
    </source>
</reference>
<organism evidence="1 2">
    <name type="scientific">Streptomyces olivochromogenes</name>
    <dbReference type="NCBI Taxonomy" id="1963"/>
    <lineage>
        <taxon>Bacteria</taxon>
        <taxon>Bacillati</taxon>
        <taxon>Actinomycetota</taxon>
        <taxon>Actinomycetes</taxon>
        <taxon>Kitasatosporales</taxon>
        <taxon>Streptomycetaceae</taxon>
        <taxon>Streptomyces</taxon>
    </lineage>
</organism>
<name>A0A250VSZ2_STROL</name>